<dbReference type="EMBL" id="QKVK01000001">
    <property type="protein sequence ID" value="PZF78359.1"/>
    <property type="molecule type" value="Genomic_DNA"/>
</dbReference>
<evidence type="ECO:0008006" key="3">
    <source>
        <dbReference type="Google" id="ProtNLM"/>
    </source>
</evidence>
<dbReference type="RefSeq" id="WP_111195686.1">
    <property type="nucleotide sequence ID" value="NZ_QKVK01000001.1"/>
</dbReference>
<name>A0A2W2BQ98_9HYPH</name>
<keyword evidence="2" id="KW-1185">Reference proteome</keyword>
<evidence type="ECO:0000313" key="1">
    <source>
        <dbReference type="EMBL" id="PZF78359.1"/>
    </source>
</evidence>
<reference evidence="2" key="1">
    <citation type="submission" date="2018-06" db="EMBL/GenBank/DDBJ databases">
        <title>Aestuariibacter litoralis strain KCTC 52945T.</title>
        <authorList>
            <person name="Li X."/>
            <person name="Salam N."/>
            <person name="Li J.-L."/>
            <person name="Chen Y.-M."/>
            <person name="Yang Z.-W."/>
            <person name="Zhang L.-Y."/>
            <person name="Han M.-X."/>
            <person name="Xiao M."/>
            <person name="Li W.-J."/>
        </authorList>
    </citation>
    <scope>NUCLEOTIDE SEQUENCE [LARGE SCALE GENOMIC DNA]</scope>
    <source>
        <strain evidence="2">KCTC 52945</strain>
    </source>
</reference>
<accession>A0A2W2BQ98</accession>
<proteinExistence type="predicted"/>
<dbReference type="Pfam" id="PF07386">
    <property type="entry name" value="DUF1499"/>
    <property type="match status" value="1"/>
</dbReference>
<sequence length="174" mass="18609">MRKFLTAVAVLVAAVVVLFAAAFLILGPERLWARFGPADLGEVDFATLTRRDTPNDALACSAEFCAAKADIPAVVIARPFGDVFLAVQDAVVHEPGLEQVDANAEQGTLRFVQRSRVMGFPDTINVKVVPTANGGSAVLLYSRSQLGKSDMGVNLARVKRWADLIVTEARKSGP</sequence>
<gene>
    <name evidence="1" type="ORF">DK847_00610</name>
</gene>
<dbReference type="AlphaFoldDB" id="A0A2W2BQ98"/>
<protein>
    <recommendedName>
        <fullName evidence="3">DUF1499 domain-containing protein</fullName>
    </recommendedName>
</protein>
<dbReference type="Proteomes" id="UP000248795">
    <property type="component" value="Unassembled WGS sequence"/>
</dbReference>
<comment type="caution">
    <text evidence="1">The sequence shown here is derived from an EMBL/GenBank/DDBJ whole genome shotgun (WGS) entry which is preliminary data.</text>
</comment>
<dbReference type="InterPro" id="IPR010865">
    <property type="entry name" value="DUF1499"/>
</dbReference>
<evidence type="ECO:0000313" key="2">
    <source>
        <dbReference type="Proteomes" id="UP000248795"/>
    </source>
</evidence>
<organism evidence="1 2">
    <name type="scientific">Aestuariivirga litoralis</name>
    <dbReference type="NCBI Taxonomy" id="2650924"/>
    <lineage>
        <taxon>Bacteria</taxon>
        <taxon>Pseudomonadati</taxon>
        <taxon>Pseudomonadota</taxon>
        <taxon>Alphaproteobacteria</taxon>
        <taxon>Hyphomicrobiales</taxon>
        <taxon>Aestuariivirgaceae</taxon>
        <taxon>Aestuariivirga</taxon>
    </lineage>
</organism>